<reference evidence="3 4" key="1">
    <citation type="journal article" date="2018" name="G3 (Bethesda)">
        <title>Phylogenetic and Phylogenomic Definition of Rhizopus Species.</title>
        <authorList>
            <person name="Gryganskyi A.P."/>
            <person name="Golan J."/>
            <person name="Dolatabadi S."/>
            <person name="Mondo S."/>
            <person name="Robb S."/>
            <person name="Idnurm A."/>
            <person name="Muszewska A."/>
            <person name="Steczkiewicz K."/>
            <person name="Masonjones S."/>
            <person name="Liao H.L."/>
            <person name="Gajdeczka M.T."/>
            <person name="Anike F."/>
            <person name="Vuek A."/>
            <person name="Anishchenko I.M."/>
            <person name="Voigt K."/>
            <person name="de Hoog G.S."/>
            <person name="Smith M.E."/>
            <person name="Heitman J."/>
            <person name="Vilgalys R."/>
            <person name="Stajich J.E."/>
        </authorList>
    </citation>
    <scope>NUCLEOTIDE SEQUENCE [LARGE SCALE GENOMIC DNA]</scope>
    <source>
        <strain evidence="3 4">LSU 92-RS-03</strain>
    </source>
</reference>
<feature type="non-terminal residue" evidence="3">
    <location>
        <position position="1"/>
    </location>
</feature>
<organism evidence="3 4">
    <name type="scientific">Rhizopus stolonifer</name>
    <name type="common">Rhizopus nigricans</name>
    <dbReference type="NCBI Taxonomy" id="4846"/>
    <lineage>
        <taxon>Eukaryota</taxon>
        <taxon>Fungi</taxon>
        <taxon>Fungi incertae sedis</taxon>
        <taxon>Mucoromycota</taxon>
        <taxon>Mucoromycotina</taxon>
        <taxon>Mucoromycetes</taxon>
        <taxon>Mucorales</taxon>
        <taxon>Mucorineae</taxon>
        <taxon>Rhizopodaceae</taxon>
        <taxon>Rhizopus</taxon>
    </lineage>
</organism>
<dbReference type="InterPro" id="IPR042065">
    <property type="entry name" value="E3_ELL-like"/>
</dbReference>
<dbReference type="OrthoDB" id="2587563at2759"/>
<sequence>STPPIKPSSTPPIKPSSTPTPPIKQNSTPPIKPSSTPTPPIKQNSTPPIKQSSTPTLPVTQKTPSQKTVSESKYPNESKYPIRVRIIQRLALQPWSLIELVKSLNRKQQEKCEQLEVKRILESVGIPIKKDDRKKFCLKPNLYKEIQIWQWPFYSTTEKQTVADNAREAYELLQHQGLDTDRSNLINPTEKTDTRKRKVYEPHSSMKPVDIPSQRMFDAYCHRYVHAQADYSRIKKFFKTNFPDYIRVLETTPPPKGTKRSYFDLKVEYQNMVKTNYLKQADDHALKEAEDFLVDCTKHGSTSL</sequence>
<feature type="compositionally biased region" description="Polar residues" evidence="1">
    <location>
        <begin position="43"/>
        <end position="75"/>
    </location>
</feature>
<evidence type="ECO:0000313" key="4">
    <source>
        <dbReference type="Proteomes" id="UP000253551"/>
    </source>
</evidence>
<dbReference type="Gene3D" id="1.10.10.2670">
    <property type="entry name" value="E3 ubiquitin-protein ligase"/>
    <property type="match status" value="1"/>
</dbReference>
<dbReference type="InterPro" id="IPR036390">
    <property type="entry name" value="WH_DNA-bd_sf"/>
</dbReference>
<accession>A0A367IQS8</accession>
<dbReference type="GO" id="GO:0008023">
    <property type="term" value="C:transcription elongation factor complex"/>
    <property type="evidence" value="ECO:0007669"/>
    <property type="project" value="InterPro"/>
</dbReference>
<keyword evidence="4" id="KW-1185">Reference proteome</keyword>
<gene>
    <name evidence="3" type="ORF">CU098_006065</name>
</gene>
<dbReference type="SUPFAM" id="SSF46785">
    <property type="entry name" value="Winged helix' DNA-binding domain"/>
    <property type="match status" value="1"/>
</dbReference>
<dbReference type="AlphaFoldDB" id="A0A367IQS8"/>
<proteinExistence type="predicted"/>
<dbReference type="STRING" id="4846.A0A367IQS8"/>
<dbReference type="Pfam" id="PF10390">
    <property type="entry name" value="ELL"/>
    <property type="match status" value="1"/>
</dbReference>
<comment type="caution">
    <text evidence="3">The sequence shown here is derived from an EMBL/GenBank/DDBJ whole genome shotgun (WGS) entry which is preliminary data.</text>
</comment>
<dbReference type="EMBL" id="PJQM01006253">
    <property type="protein sequence ID" value="RCH79979.1"/>
    <property type="molecule type" value="Genomic_DNA"/>
</dbReference>
<protein>
    <recommendedName>
        <fullName evidence="2">RNA polymerase II elongation factor ELL N-terminal domain-containing protein</fullName>
    </recommendedName>
</protein>
<name>A0A367IQS8_RHIST</name>
<feature type="domain" description="RNA polymerase II elongation factor ELL N-terminal" evidence="2">
    <location>
        <begin position="39"/>
        <end position="164"/>
    </location>
</feature>
<feature type="compositionally biased region" description="Pro residues" evidence="1">
    <location>
        <begin position="1"/>
        <end position="22"/>
    </location>
</feature>
<feature type="compositionally biased region" description="Pro residues" evidence="1">
    <location>
        <begin position="30"/>
        <end position="40"/>
    </location>
</feature>
<feature type="region of interest" description="Disordered" evidence="1">
    <location>
        <begin position="1"/>
        <end position="75"/>
    </location>
</feature>
<dbReference type="InterPro" id="IPR019464">
    <property type="entry name" value="ELL_N"/>
</dbReference>
<evidence type="ECO:0000259" key="2">
    <source>
        <dbReference type="Pfam" id="PF10390"/>
    </source>
</evidence>
<evidence type="ECO:0000313" key="3">
    <source>
        <dbReference type="EMBL" id="RCH79979.1"/>
    </source>
</evidence>
<evidence type="ECO:0000256" key="1">
    <source>
        <dbReference type="SAM" id="MobiDB-lite"/>
    </source>
</evidence>
<dbReference type="GO" id="GO:0006368">
    <property type="term" value="P:transcription elongation by RNA polymerase II"/>
    <property type="evidence" value="ECO:0007669"/>
    <property type="project" value="InterPro"/>
</dbReference>
<dbReference type="Proteomes" id="UP000253551">
    <property type="component" value="Unassembled WGS sequence"/>
</dbReference>
<feature type="region of interest" description="Disordered" evidence="1">
    <location>
        <begin position="181"/>
        <end position="205"/>
    </location>
</feature>